<feature type="transmembrane region" description="Helical" evidence="8">
    <location>
        <begin position="65"/>
        <end position="90"/>
    </location>
</feature>
<evidence type="ECO:0000256" key="5">
    <source>
        <dbReference type="ARBA" id="ARBA00023136"/>
    </source>
</evidence>
<evidence type="ECO:0000256" key="1">
    <source>
        <dbReference type="ARBA" id="ARBA00004141"/>
    </source>
</evidence>
<dbReference type="GO" id="GO:0055085">
    <property type="term" value="P:transmembrane transport"/>
    <property type="evidence" value="ECO:0007669"/>
    <property type="project" value="TreeGrafter"/>
</dbReference>
<dbReference type="InterPro" id="IPR014227">
    <property type="entry name" value="YtvI-like"/>
</dbReference>
<keyword evidence="3 8" id="KW-0812">Transmembrane</keyword>
<comment type="caution">
    <text evidence="9">The sequence shown here is derived from an EMBL/GenBank/DDBJ whole genome shotgun (WGS) entry which is preliminary data.</text>
</comment>
<feature type="transmembrane region" description="Helical" evidence="8">
    <location>
        <begin position="243"/>
        <end position="261"/>
    </location>
</feature>
<name>A0A4S4C312_9BACL</name>
<feature type="transmembrane region" description="Helical" evidence="8">
    <location>
        <begin position="213"/>
        <end position="237"/>
    </location>
</feature>
<dbReference type="NCBIfam" id="TIGR02872">
    <property type="entry name" value="spore_ytvI"/>
    <property type="match status" value="1"/>
</dbReference>
<evidence type="ECO:0000256" key="2">
    <source>
        <dbReference type="ARBA" id="ARBA00009773"/>
    </source>
</evidence>
<comment type="subcellular location">
    <subcellularLocation>
        <location evidence="1">Membrane</location>
        <topology evidence="1">Multi-pass membrane protein</topology>
    </subcellularLocation>
</comment>
<evidence type="ECO:0000313" key="9">
    <source>
        <dbReference type="EMBL" id="THF79964.1"/>
    </source>
</evidence>
<evidence type="ECO:0000313" key="10">
    <source>
        <dbReference type="Proteomes" id="UP000310636"/>
    </source>
</evidence>
<feature type="transmembrane region" description="Helical" evidence="8">
    <location>
        <begin position="311"/>
        <end position="344"/>
    </location>
</feature>
<dbReference type="Proteomes" id="UP000310636">
    <property type="component" value="Unassembled WGS sequence"/>
</dbReference>
<dbReference type="PANTHER" id="PTHR21716:SF68">
    <property type="entry name" value="TRANSPORT PROTEIN YTVI-RELATED"/>
    <property type="match status" value="1"/>
</dbReference>
<dbReference type="InterPro" id="IPR002549">
    <property type="entry name" value="AI-2E-like"/>
</dbReference>
<dbReference type="GO" id="GO:0016020">
    <property type="term" value="C:membrane"/>
    <property type="evidence" value="ECO:0007669"/>
    <property type="project" value="UniProtKB-SubCell"/>
</dbReference>
<feature type="compositionally biased region" description="Gly residues" evidence="7">
    <location>
        <begin position="374"/>
        <end position="387"/>
    </location>
</feature>
<keyword evidence="4 8" id="KW-1133">Transmembrane helix</keyword>
<evidence type="ECO:0000256" key="8">
    <source>
        <dbReference type="SAM" id="Phobius"/>
    </source>
</evidence>
<dbReference type="RefSeq" id="WP_136369953.1">
    <property type="nucleotide sequence ID" value="NZ_SSOB01000012.1"/>
</dbReference>
<comment type="similarity">
    <text evidence="2">Belongs to the autoinducer-2 exporter (AI-2E) (TC 2.A.86) family.</text>
</comment>
<feature type="transmembrane region" description="Helical" evidence="8">
    <location>
        <begin position="268"/>
        <end position="291"/>
    </location>
</feature>
<reference evidence="9 10" key="1">
    <citation type="submission" date="2019-04" db="EMBL/GenBank/DDBJ databases">
        <title>Cohnella sp. nov. isolated from preserved vegetables.</title>
        <authorList>
            <person name="Lin S.-Y."/>
            <person name="Hung M.-H."/>
            <person name="Young C.-C."/>
        </authorList>
    </citation>
    <scope>NUCLEOTIDE SEQUENCE [LARGE SCALE GENOMIC DNA]</scope>
    <source>
        <strain evidence="9 10">CC-MHH1044</strain>
    </source>
</reference>
<dbReference type="AlphaFoldDB" id="A0A4S4C312"/>
<feature type="transmembrane region" description="Helical" evidence="8">
    <location>
        <begin position="154"/>
        <end position="179"/>
    </location>
</feature>
<keyword evidence="5 8" id="KW-0472">Membrane</keyword>
<keyword evidence="6" id="KW-0175">Coiled coil</keyword>
<proteinExistence type="inferred from homology"/>
<evidence type="ECO:0000256" key="6">
    <source>
        <dbReference type="SAM" id="Coils"/>
    </source>
</evidence>
<dbReference type="Pfam" id="PF01594">
    <property type="entry name" value="AI-2E_transport"/>
    <property type="match status" value="1"/>
</dbReference>
<gene>
    <name evidence="9" type="primary">ytvI</name>
    <name evidence="9" type="ORF">E6C55_11620</name>
</gene>
<accession>A0A4S4C312</accession>
<dbReference type="EMBL" id="SSOB01000012">
    <property type="protein sequence ID" value="THF79964.1"/>
    <property type="molecule type" value="Genomic_DNA"/>
</dbReference>
<evidence type="ECO:0000256" key="7">
    <source>
        <dbReference type="SAM" id="MobiDB-lite"/>
    </source>
</evidence>
<organism evidence="9 10">
    <name type="scientific">Cohnella fermenti</name>
    <dbReference type="NCBI Taxonomy" id="2565925"/>
    <lineage>
        <taxon>Bacteria</taxon>
        <taxon>Bacillati</taxon>
        <taxon>Bacillota</taxon>
        <taxon>Bacilli</taxon>
        <taxon>Bacillales</taxon>
        <taxon>Paenibacillaceae</taxon>
        <taxon>Cohnella</taxon>
    </lineage>
</organism>
<evidence type="ECO:0000256" key="4">
    <source>
        <dbReference type="ARBA" id="ARBA00022989"/>
    </source>
</evidence>
<protein>
    <submittedName>
        <fullName evidence="9">Sporulation integral membrane protein YtvI</fullName>
    </submittedName>
</protein>
<feature type="transmembrane region" description="Helical" evidence="8">
    <location>
        <begin position="35"/>
        <end position="53"/>
    </location>
</feature>
<dbReference type="OrthoDB" id="9774361at2"/>
<keyword evidence="10" id="KW-1185">Reference proteome</keyword>
<dbReference type="PANTHER" id="PTHR21716">
    <property type="entry name" value="TRANSMEMBRANE PROTEIN"/>
    <property type="match status" value="1"/>
</dbReference>
<evidence type="ECO:0000256" key="3">
    <source>
        <dbReference type="ARBA" id="ARBA00022692"/>
    </source>
</evidence>
<sequence length="402" mass="45206">MFSLYQKYWRTAFDIAVVAFTVWLVMFIFSYLYHIATPVFLSFAVFFCIEPLAKRLHRIGIRKAIASGISVLLFTLVLLGALAGLGFIFYSQINQLIDKLPQYQQEIAAQINNITAELQKHSDKLPSDITEKANEAIDWITNFGTDLAVNFLNWLVSFLTSFSSFIVNFGIAIILAYFLSVEIDSWRKFANDRFPRTLKTAFEFLRFNVFRGIGAYFSAQAKLISITFIVIFIALLLLNVKNAFAISLLAGVFDVLPLLGVSTLFIPWIIYLLIFGNTALAIWLSALLLVVTLTRQFLEPRITGQTIGVSAFTMLAFMMVSLSFFGVIGLILAPVLMILLKALYDQGYLMRWIRLPREEFDISPLEPQPATAGSGDGENGAQGGQGNGPRKRWRFPGRPPRD</sequence>
<feature type="coiled-coil region" evidence="6">
    <location>
        <begin position="93"/>
        <end position="124"/>
    </location>
</feature>
<feature type="region of interest" description="Disordered" evidence="7">
    <location>
        <begin position="364"/>
        <end position="402"/>
    </location>
</feature>